<gene>
    <name evidence="17" type="ORF">JCM9140_1464</name>
</gene>
<dbReference type="InterPro" id="IPR000262">
    <property type="entry name" value="FMN-dep_DH"/>
</dbReference>
<dbReference type="PANTHER" id="PTHR10578">
    <property type="entry name" value="S -2-HYDROXY-ACID OXIDASE-RELATED"/>
    <property type="match status" value="1"/>
</dbReference>
<dbReference type="EMBL" id="BAUT01000010">
    <property type="protein sequence ID" value="GAE25467.1"/>
    <property type="molecule type" value="Genomic_DNA"/>
</dbReference>
<dbReference type="InterPro" id="IPR012133">
    <property type="entry name" value="Alpha-hydoxy_acid_DH_FMN"/>
</dbReference>
<dbReference type="Gene3D" id="3.20.20.70">
    <property type="entry name" value="Aldolase class I"/>
    <property type="match status" value="1"/>
</dbReference>
<dbReference type="OrthoDB" id="9770452at2"/>
<feature type="binding site" evidence="15">
    <location>
        <position position="115"/>
    </location>
    <ligand>
        <name>FMN</name>
        <dbReference type="ChEBI" id="CHEBI:58210"/>
    </ligand>
</feature>
<feature type="binding site" evidence="15">
    <location>
        <position position="137"/>
    </location>
    <ligand>
        <name>FMN</name>
        <dbReference type="ChEBI" id="CHEBI:58210"/>
    </ligand>
</feature>
<feature type="binding site" evidence="15">
    <location>
        <position position="273"/>
    </location>
    <ligand>
        <name>glyoxylate</name>
        <dbReference type="ChEBI" id="CHEBI:36655"/>
    </ligand>
</feature>
<feature type="binding site" evidence="15">
    <location>
        <position position="33"/>
    </location>
    <ligand>
        <name>glyoxylate</name>
        <dbReference type="ChEBI" id="CHEBI:36655"/>
    </ligand>
</feature>
<feature type="binding site" evidence="15">
    <location>
        <position position="174"/>
    </location>
    <ligand>
        <name>glyoxylate</name>
        <dbReference type="ChEBI" id="CHEBI:36655"/>
    </ligand>
</feature>
<evidence type="ECO:0000256" key="3">
    <source>
        <dbReference type="ARBA" id="ARBA00013087"/>
    </source>
</evidence>
<dbReference type="PANTHER" id="PTHR10578:SF143">
    <property type="entry name" value="FMN-DEPENDENT ALPHA-HYDROXY ACID DEHYDROGENASE PB1A11.03"/>
    <property type="match status" value="1"/>
</dbReference>
<feature type="binding site" evidence="15">
    <location>
        <position position="268"/>
    </location>
    <ligand>
        <name>FMN</name>
        <dbReference type="ChEBI" id="CHEBI:58210"/>
    </ligand>
</feature>
<evidence type="ECO:0000256" key="11">
    <source>
        <dbReference type="ARBA" id="ARBA00050773"/>
    </source>
</evidence>
<evidence type="ECO:0000256" key="1">
    <source>
        <dbReference type="ARBA" id="ARBA00000616"/>
    </source>
</evidence>
<dbReference type="FunFam" id="3.20.20.70:FF:000029">
    <property type="entry name" value="L-lactate dehydrogenase"/>
    <property type="match status" value="1"/>
</dbReference>
<comment type="cofactor">
    <cofactor evidence="2">
        <name>FMN</name>
        <dbReference type="ChEBI" id="CHEBI:58210"/>
    </cofactor>
</comment>
<evidence type="ECO:0000256" key="12">
    <source>
        <dbReference type="ARBA" id="ARBA00052949"/>
    </source>
</evidence>
<name>W4Q0H0_9BACI</name>
<feature type="active site" description="Proton acceptor" evidence="14">
    <location>
        <position position="270"/>
    </location>
</feature>
<evidence type="ECO:0000256" key="2">
    <source>
        <dbReference type="ARBA" id="ARBA00001917"/>
    </source>
</evidence>
<evidence type="ECO:0000256" key="8">
    <source>
        <dbReference type="ARBA" id="ARBA00029513"/>
    </source>
</evidence>
<keyword evidence="6" id="KW-0560">Oxidoreductase</keyword>
<evidence type="ECO:0000259" key="16">
    <source>
        <dbReference type="PROSITE" id="PS51349"/>
    </source>
</evidence>
<dbReference type="GO" id="GO:0003973">
    <property type="term" value="F:(S)-2-hydroxy-acid oxidase activity"/>
    <property type="evidence" value="ECO:0007669"/>
    <property type="project" value="UniProtKB-EC"/>
</dbReference>
<keyword evidence="5 15" id="KW-0288">FMN</keyword>
<reference evidence="17" key="1">
    <citation type="journal article" date="2014" name="Genome Announc.">
        <title>Draft Genome Sequences of Three Alkaliphilic Bacillus Strains, Bacillus wakoensis JCM 9140T, Bacillus akibai JCM 9157T, and Bacillus hemicellulosilyticus JCM 9152T.</title>
        <authorList>
            <person name="Yuki M."/>
            <person name="Oshima K."/>
            <person name="Suda W."/>
            <person name="Oshida Y."/>
            <person name="Kitamura K."/>
            <person name="Iida T."/>
            <person name="Hattori M."/>
            <person name="Ohkuma M."/>
        </authorList>
    </citation>
    <scope>NUCLEOTIDE SEQUENCE [LARGE SCALE GENOMIC DNA]</scope>
    <source>
        <strain evidence="17">JCM 9140</strain>
    </source>
</reference>
<comment type="similarity">
    <text evidence="7">Belongs to the FMN-dependent alpha-hydroxy acid dehydrogenase family.</text>
</comment>
<evidence type="ECO:0000256" key="15">
    <source>
        <dbReference type="PIRSR" id="PIRSR000138-2"/>
    </source>
</evidence>
<feature type="binding site" evidence="15">
    <location>
        <position position="270"/>
    </location>
    <ligand>
        <name>glyoxylate</name>
        <dbReference type="ChEBI" id="CHEBI:36655"/>
    </ligand>
</feature>
<evidence type="ECO:0000256" key="6">
    <source>
        <dbReference type="ARBA" id="ARBA00023002"/>
    </source>
</evidence>
<accession>W4Q0H0</accession>
<dbReference type="GO" id="GO:0010181">
    <property type="term" value="F:FMN binding"/>
    <property type="evidence" value="ECO:0007669"/>
    <property type="project" value="InterPro"/>
</dbReference>
<feature type="binding site" evidence="15">
    <location>
        <position position="246"/>
    </location>
    <ligand>
        <name>FMN</name>
        <dbReference type="ChEBI" id="CHEBI:58210"/>
    </ligand>
</feature>
<feature type="binding site" evidence="15">
    <location>
        <begin position="301"/>
        <end position="305"/>
    </location>
    <ligand>
        <name>FMN</name>
        <dbReference type="ChEBI" id="CHEBI:58210"/>
    </ligand>
</feature>
<comment type="catalytic activity">
    <reaction evidence="1">
        <text>a (2S)-2-hydroxycarboxylate + O2 = a 2-oxocarboxylate + H2O2</text>
        <dbReference type="Rhea" id="RHEA:16789"/>
        <dbReference type="ChEBI" id="CHEBI:15379"/>
        <dbReference type="ChEBI" id="CHEBI:16240"/>
        <dbReference type="ChEBI" id="CHEBI:35179"/>
        <dbReference type="ChEBI" id="CHEBI:58123"/>
        <dbReference type="EC" id="1.1.3.15"/>
    </reaction>
</comment>
<sequence>MGEERMSSNVGFRSPEEWERLAKERLEQGPFEYIQSGSGAEETLEANLAGLRNWKIVPRVLRDVSTLDVQSTIIGVQSNLPVALAPVGFQTIIHPEGELAAARAAAAKGIPYTVSTVSSYSMEQIAEVMGKGARFFQLYWPNDDEIALSFVKRAEKSGYSAILITVDTPLLGLREQDKQNQYFPLKNGHGLGNYESDPVFRTKANLETKEKSEVISEVASRLFNPTLTWEKVRWLRTQTKLPIVIKGIVHPDDARLAVENGIDGVVVSNHGGRQLDGSISSMDALEDMVKAVKGDIPIIFDGGIRRGVDIVKALALGADSVLIGRLYAYALIDGQVGVEKAITQLKDEFQTALALTGETKLIDLKKTMLLKR</sequence>
<evidence type="ECO:0000256" key="9">
    <source>
        <dbReference type="ARBA" id="ARBA00048754"/>
    </source>
</evidence>
<evidence type="ECO:0000313" key="17">
    <source>
        <dbReference type="EMBL" id="GAE25467.1"/>
    </source>
</evidence>
<proteinExistence type="inferred from homology"/>
<comment type="catalytic activity">
    <reaction evidence="12">
        <text>2-hydroxyoctanoate + O2 = 2-oxooctanoate + H2O2</text>
        <dbReference type="Rhea" id="RHEA:67940"/>
        <dbReference type="ChEBI" id="CHEBI:15379"/>
        <dbReference type="ChEBI" id="CHEBI:16240"/>
        <dbReference type="ChEBI" id="CHEBI:133514"/>
        <dbReference type="ChEBI" id="CHEBI:176689"/>
    </reaction>
</comment>
<dbReference type="EC" id="1.1.3.15" evidence="3"/>
<protein>
    <recommendedName>
        <fullName evidence="8">L-lactate oxidase</fullName>
        <ecNumber evidence="3">1.1.3.15</ecNumber>
    </recommendedName>
    <alternativeName>
        <fullName evidence="13">(S)-2-hydroxy-acid oxidase</fullName>
    </alternativeName>
</protein>
<keyword evidence="4 15" id="KW-0285">Flavoprotein</keyword>
<feature type="binding site" evidence="15">
    <location>
        <position position="165"/>
    </location>
    <ligand>
        <name>FMN</name>
        <dbReference type="ChEBI" id="CHEBI:58210"/>
    </ligand>
</feature>
<dbReference type="PIRSF" id="PIRSF000138">
    <property type="entry name" value="Al-hdrx_acd_dh"/>
    <property type="match status" value="1"/>
</dbReference>
<comment type="catalytic activity">
    <reaction evidence="11">
        <text>2-hydroxyoctadecanoate + O2 = 2-oxooctadecanoate + H2O2</text>
        <dbReference type="Rhea" id="RHEA:68964"/>
        <dbReference type="ChEBI" id="CHEBI:15379"/>
        <dbReference type="ChEBI" id="CHEBI:16240"/>
        <dbReference type="ChEBI" id="CHEBI:17162"/>
        <dbReference type="ChEBI" id="CHEBI:76724"/>
    </reaction>
</comment>
<dbReference type="Pfam" id="PF01070">
    <property type="entry name" value="FMN_dh"/>
    <property type="match status" value="1"/>
</dbReference>
<dbReference type="STRING" id="1236970.JCM9140_1464"/>
<dbReference type="InterPro" id="IPR013785">
    <property type="entry name" value="Aldolase_TIM"/>
</dbReference>
<evidence type="ECO:0000256" key="10">
    <source>
        <dbReference type="ARBA" id="ARBA00050549"/>
    </source>
</evidence>
<feature type="binding site" evidence="15">
    <location>
        <begin position="86"/>
        <end position="88"/>
    </location>
    <ligand>
        <name>FMN</name>
        <dbReference type="ChEBI" id="CHEBI:58210"/>
    </ligand>
</feature>
<evidence type="ECO:0000256" key="4">
    <source>
        <dbReference type="ARBA" id="ARBA00022630"/>
    </source>
</evidence>
<dbReference type="Proteomes" id="UP000018890">
    <property type="component" value="Unassembled WGS sequence"/>
</dbReference>
<evidence type="ECO:0000256" key="7">
    <source>
        <dbReference type="ARBA" id="ARBA00024042"/>
    </source>
</evidence>
<feature type="binding site" evidence="15">
    <location>
        <begin position="324"/>
        <end position="325"/>
    </location>
    <ligand>
        <name>FMN</name>
        <dbReference type="ChEBI" id="CHEBI:58210"/>
    </ligand>
</feature>
<dbReference type="PROSITE" id="PS51349">
    <property type="entry name" value="FMN_HYDROXY_ACID_DH_2"/>
    <property type="match status" value="1"/>
</dbReference>
<feature type="binding site" evidence="15">
    <location>
        <position position="139"/>
    </location>
    <ligand>
        <name>glyoxylate</name>
        <dbReference type="ChEBI" id="CHEBI:36655"/>
    </ligand>
</feature>
<evidence type="ECO:0000256" key="13">
    <source>
        <dbReference type="ARBA" id="ARBA00079803"/>
    </source>
</evidence>
<dbReference type="InterPro" id="IPR037396">
    <property type="entry name" value="FMN_HAD"/>
</dbReference>
<dbReference type="PROSITE" id="PS00557">
    <property type="entry name" value="FMN_HYDROXY_ACID_DH_1"/>
    <property type="match status" value="1"/>
</dbReference>
<feature type="domain" description="FMN hydroxy acid dehydrogenase" evidence="16">
    <location>
        <begin position="7"/>
        <end position="372"/>
    </location>
</feature>
<organism evidence="17 18">
    <name type="scientific">Halalkalibacter wakoensis JCM 9140</name>
    <dbReference type="NCBI Taxonomy" id="1236970"/>
    <lineage>
        <taxon>Bacteria</taxon>
        <taxon>Bacillati</taxon>
        <taxon>Bacillota</taxon>
        <taxon>Bacilli</taxon>
        <taxon>Bacillales</taxon>
        <taxon>Bacillaceae</taxon>
        <taxon>Halalkalibacter</taxon>
    </lineage>
</organism>
<dbReference type="SUPFAM" id="SSF51395">
    <property type="entry name" value="FMN-linked oxidoreductases"/>
    <property type="match status" value="1"/>
</dbReference>
<dbReference type="AlphaFoldDB" id="W4Q0H0"/>
<comment type="caution">
    <text evidence="17">The sequence shown here is derived from an EMBL/GenBank/DDBJ whole genome shotgun (WGS) entry which is preliminary data.</text>
</comment>
<evidence type="ECO:0000256" key="14">
    <source>
        <dbReference type="PIRSR" id="PIRSR000138-1"/>
    </source>
</evidence>
<keyword evidence="18" id="KW-1185">Reference proteome</keyword>
<dbReference type="InterPro" id="IPR008259">
    <property type="entry name" value="FMN_hydac_DH_AS"/>
</dbReference>
<evidence type="ECO:0000256" key="5">
    <source>
        <dbReference type="ARBA" id="ARBA00022643"/>
    </source>
</evidence>
<evidence type="ECO:0000313" key="18">
    <source>
        <dbReference type="Proteomes" id="UP000018890"/>
    </source>
</evidence>
<comment type="catalytic activity">
    <reaction evidence="10">
        <text>mandelate + O2 = phenylglyoxylate + H2O2</text>
        <dbReference type="Rhea" id="RHEA:68968"/>
        <dbReference type="ChEBI" id="CHEBI:15379"/>
        <dbReference type="ChEBI" id="CHEBI:16240"/>
        <dbReference type="ChEBI" id="CHEBI:25147"/>
        <dbReference type="ChEBI" id="CHEBI:36656"/>
    </reaction>
</comment>
<comment type="catalytic activity">
    <reaction evidence="9">
        <text>(S)-lactate + O2 = pyruvate + H2O2</text>
        <dbReference type="Rhea" id="RHEA:55868"/>
        <dbReference type="ChEBI" id="CHEBI:15361"/>
        <dbReference type="ChEBI" id="CHEBI:15379"/>
        <dbReference type="ChEBI" id="CHEBI:16240"/>
        <dbReference type="ChEBI" id="CHEBI:16651"/>
    </reaction>
    <physiologicalReaction direction="left-to-right" evidence="9">
        <dbReference type="Rhea" id="RHEA:55869"/>
    </physiologicalReaction>
</comment>